<accession>A0A915ZU49</accession>
<reference evidence="2" key="1">
    <citation type="submission" date="2020-05" db="EMBL/GenBank/DDBJ databases">
        <authorList>
            <person name="Rincon C."/>
            <person name="Sanders R I."/>
            <person name="Robbins C."/>
            <person name="Chaturvedi A."/>
        </authorList>
    </citation>
    <scope>NUCLEOTIDE SEQUENCE</scope>
    <source>
        <strain evidence="2">CHB12</strain>
    </source>
</reference>
<name>A0A915ZU49_9GLOM</name>
<evidence type="ECO:0000313" key="3">
    <source>
        <dbReference type="Proteomes" id="UP000684084"/>
    </source>
</evidence>
<evidence type="ECO:0000256" key="1">
    <source>
        <dbReference type="SAM" id="SignalP"/>
    </source>
</evidence>
<feature type="chain" id="PRO_5036743188" description="Secreted protein" evidence="1">
    <location>
        <begin position="18"/>
        <end position="102"/>
    </location>
</feature>
<protein>
    <recommendedName>
        <fullName evidence="4">Secreted protein</fullName>
    </recommendedName>
</protein>
<evidence type="ECO:0008006" key="4">
    <source>
        <dbReference type="Google" id="ProtNLM"/>
    </source>
</evidence>
<dbReference type="AlphaFoldDB" id="A0A915ZU49"/>
<proteinExistence type="predicted"/>
<comment type="caution">
    <text evidence="2">The sequence shown here is derived from an EMBL/GenBank/DDBJ whole genome shotgun (WGS) entry which is preliminary data.</text>
</comment>
<dbReference type="EMBL" id="CAGKOT010000071">
    <property type="protein sequence ID" value="CAB5391056.1"/>
    <property type="molecule type" value="Genomic_DNA"/>
</dbReference>
<dbReference type="Proteomes" id="UP000684084">
    <property type="component" value="Unassembled WGS sequence"/>
</dbReference>
<feature type="signal peptide" evidence="1">
    <location>
        <begin position="1"/>
        <end position="17"/>
    </location>
</feature>
<organism evidence="2 3">
    <name type="scientific">Rhizophagus irregularis</name>
    <dbReference type="NCBI Taxonomy" id="588596"/>
    <lineage>
        <taxon>Eukaryota</taxon>
        <taxon>Fungi</taxon>
        <taxon>Fungi incertae sedis</taxon>
        <taxon>Mucoromycota</taxon>
        <taxon>Glomeromycotina</taxon>
        <taxon>Glomeromycetes</taxon>
        <taxon>Glomerales</taxon>
        <taxon>Glomeraceae</taxon>
        <taxon>Rhizophagus</taxon>
    </lineage>
</organism>
<evidence type="ECO:0000313" key="2">
    <source>
        <dbReference type="EMBL" id="CAB5391056.1"/>
    </source>
</evidence>
<sequence length="102" mass="12109">METILFLLTSLTSLTRFTINFNMVNTSSTSKNHPANSVFREVFKALISRFLLRFLRVCHNKVVASTPFSNDWQYLDNFWTYQFLYATKLQLDKENFVTLKKR</sequence>
<keyword evidence="1" id="KW-0732">Signal</keyword>
<gene>
    <name evidence="2" type="ORF">CHRIB12_LOCUS21799</name>
</gene>